<dbReference type="RefSeq" id="WP_140792894.1">
    <property type="nucleotide sequence ID" value="NZ_CP017169.1"/>
</dbReference>
<dbReference type="PROSITE" id="PS51257">
    <property type="entry name" value="PROKAR_LIPOPROTEIN"/>
    <property type="match status" value="1"/>
</dbReference>
<evidence type="ECO:0008006" key="3">
    <source>
        <dbReference type="Google" id="ProtNLM"/>
    </source>
</evidence>
<accession>A0AAE6KTG1</accession>
<dbReference type="Proteomes" id="UP000320179">
    <property type="component" value="Chromosome"/>
</dbReference>
<evidence type="ECO:0000313" key="1">
    <source>
        <dbReference type="EMBL" id="QDE69337.1"/>
    </source>
</evidence>
<sequence>MKQEAAVKRLCAAGVGLWGAAVVGLTGCAPTAMGPMVMRMGPGAPDRNVMQVGMRSGPRLSAPIAGTQAGVGTGNSFRGNESSFSTQQWGVAFDAALTVPLSERLHLHTGLQGEFLLPIPLPGYGLYAGASYYVGSEQLGLAPALSLRGASDFGLGTPRGGPGSIFGAEVSCALTMQPEKNVSIGLVPFASWHTVASHGRNEQALYYGGVVAARVSWGGMNDFELSGGFGRAKVGKGVSWNVPIMGARGGR</sequence>
<dbReference type="AlphaFoldDB" id="A0AAE6KTG1"/>
<reference evidence="1 2" key="1">
    <citation type="journal article" date="2019" name="Science">
        <title>Social genes are selection hotspots in kin groups of a soil microbe.</title>
        <authorList>
            <person name="Wielgoss S."/>
            <person name="Wolfensberger R."/>
            <person name="Sun L."/>
            <person name="Fiegna F."/>
            <person name="Velicer G.J."/>
        </authorList>
    </citation>
    <scope>NUCLEOTIDE SEQUENCE [LARGE SCALE GENOMIC DNA]</scope>
    <source>
        <strain evidence="1 2">MC3.5.9c15</strain>
    </source>
</reference>
<name>A0AAE6KTG1_MYXXA</name>
<organism evidence="1 2">
    <name type="scientific">Myxococcus xanthus</name>
    <dbReference type="NCBI Taxonomy" id="34"/>
    <lineage>
        <taxon>Bacteria</taxon>
        <taxon>Pseudomonadati</taxon>
        <taxon>Myxococcota</taxon>
        <taxon>Myxococcia</taxon>
        <taxon>Myxococcales</taxon>
        <taxon>Cystobacterineae</taxon>
        <taxon>Myxococcaceae</taxon>
        <taxon>Myxococcus</taxon>
    </lineage>
</organism>
<protein>
    <recommendedName>
        <fullName evidence="3">Lipoprotein</fullName>
    </recommendedName>
</protein>
<evidence type="ECO:0000313" key="2">
    <source>
        <dbReference type="Proteomes" id="UP000320179"/>
    </source>
</evidence>
<proteinExistence type="predicted"/>
<dbReference type="EMBL" id="CP017174">
    <property type="protein sequence ID" value="QDE69337.1"/>
    <property type="molecule type" value="Genomic_DNA"/>
</dbReference>
<gene>
    <name evidence="1" type="ORF">BHS09_21445</name>
</gene>